<accession>A0A9W7A9U1</accession>
<dbReference type="Proteomes" id="UP001165082">
    <property type="component" value="Unassembled WGS sequence"/>
</dbReference>
<comment type="caution">
    <text evidence="1">The sequence shown here is derived from an EMBL/GenBank/DDBJ whole genome shotgun (WGS) entry which is preliminary data.</text>
</comment>
<feature type="non-terminal residue" evidence="1">
    <location>
        <position position="1"/>
    </location>
</feature>
<evidence type="ECO:0000313" key="2">
    <source>
        <dbReference type="Proteomes" id="UP001165082"/>
    </source>
</evidence>
<dbReference type="AlphaFoldDB" id="A0A9W7A9U1"/>
<name>A0A9W7A9U1_9STRA</name>
<protein>
    <submittedName>
        <fullName evidence="1">Uncharacterized protein</fullName>
    </submittedName>
</protein>
<proteinExistence type="predicted"/>
<reference evidence="1" key="1">
    <citation type="submission" date="2022-07" db="EMBL/GenBank/DDBJ databases">
        <title>Genome analysis of Parmales, a sister group of diatoms, reveals the evolutionary specialization of diatoms from phago-mixotrophs to photoautotrophs.</title>
        <authorList>
            <person name="Ban H."/>
            <person name="Sato S."/>
            <person name="Yoshikawa S."/>
            <person name="Kazumasa Y."/>
            <person name="Nakamura Y."/>
            <person name="Ichinomiya M."/>
            <person name="Saitoh K."/>
            <person name="Sato N."/>
            <person name="Blanc-Mathieu R."/>
            <person name="Endo H."/>
            <person name="Kuwata A."/>
            <person name="Ogata H."/>
        </authorList>
    </citation>
    <scope>NUCLEOTIDE SEQUENCE</scope>
</reference>
<organism evidence="1 2">
    <name type="scientific">Triparma retinervis</name>
    <dbReference type="NCBI Taxonomy" id="2557542"/>
    <lineage>
        <taxon>Eukaryota</taxon>
        <taxon>Sar</taxon>
        <taxon>Stramenopiles</taxon>
        <taxon>Ochrophyta</taxon>
        <taxon>Bolidophyceae</taxon>
        <taxon>Parmales</taxon>
        <taxon>Triparmaceae</taxon>
        <taxon>Triparma</taxon>
    </lineage>
</organism>
<gene>
    <name evidence="1" type="ORF">TrRE_jg12134</name>
</gene>
<dbReference type="EMBL" id="BRXZ01005434">
    <property type="protein sequence ID" value="GMH66045.1"/>
    <property type="molecule type" value="Genomic_DNA"/>
</dbReference>
<evidence type="ECO:0000313" key="1">
    <source>
        <dbReference type="EMBL" id="GMH66045.1"/>
    </source>
</evidence>
<keyword evidence="2" id="KW-1185">Reference proteome</keyword>
<sequence length="27" mass="2993">TRGGGKRPYNDAHLSPFYASILVCKKN</sequence>